<evidence type="ECO:0008006" key="5">
    <source>
        <dbReference type="Google" id="ProtNLM"/>
    </source>
</evidence>
<evidence type="ECO:0000313" key="3">
    <source>
        <dbReference type="EMBL" id="RPB25821.1"/>
    </source>
</evidence>
<protein>
    <recommendedName>
        <fullName evidence="5">Secreted protein</fullName>
    </recommendedName>
</protein>
<feature type="transmembrane region" description="Helical" evidence="1">
    <location>
        <begin position="63"/>
        <end position="84"/>
    </location>
</feature>
<dbReference type="EMBL" id="ML121536">
    <property type="protein sequence ID" value="RPB25821.1"/>
    <property type="molecule type" value="Genomic_DNA"/>
</dbReference>
<keyword evidence="2" id="KW-0732">Signal</keyword>
<proteinExistence type="predicted"/>
<evidence type="ECO:0000256" key="1">
    <source>
        <dbReference type="SAM" id="Phobius"/>
    </source>
</evidence>
<keyword evidence="1" id="KW-1133">Transmembrane helix</keyword>
<feature type="chain" id="PRO_5018005089" description="Secreted protein" evidence="2">
    <location>
        <begin position="20"/>
        <end position="130"/>
    </location>
</feature>
<dbReference type="InParanoid" id="A0A3N4LYR0"/>
<keyword evidence="4" id="KW-1185">Reference proteome</keyword>
<gene>
    <name evidence="3" type="ORF">L211DRAFT_58536</name>
</gene>
<accession>A0A3N4LYR0</accession>
<feature type="signal peptide" evidence="2">
    <location>
        <begin position="1"/>
        <end position="19"/>
    </location>
</feature>
<sequence length="130" mass="14402">MTWPPVGCWACLCIFSCQSSIGDEPTWYLCCSYVHIFLVWSTTLISPALSISSSPLCECSSFLFALYLTQGLDSFVFGVFFFIINHWCLNVSCASVSSEELIGDLHPHSHRLCSVSIEELGTATVFPSWA</sequence>
<keyword evidence="1" id="KW-0812">Transmembrane</keyword>
<dbReference type="AlphaFoldDB" id="A0A3N4LYR0"/>
<evidence type="ECO:0000256" key="2">
    <source>
        <dbReference type="SAM" id="SignalP"/>
    </source>
</evidence>
<organism evidence="3 4">
    <name type="scientific">Terfezia boudieri ATCC MYA-4762</name>
    <dbReference type="NCBI Taxonomy" id="1051890"/>
    <lineage>
        <taxon>Eukaryota</taxon>
        <taxon>Fungi</taxon>
        <taxon>Dikarya</taxon>
        <taxon>Ascomycota</taxon>
        <taxon>Pezizomycotina</taxon>
        <taxon>Pezizomycetes</taxon>
        <taxon>Pezizales</taxon>
        <taxon>Pezizaceae</taxon>
        <taxon>Terfezia</taxon>
    </lineage>
</organism>
<keyword evidence="1" id="KW-0472">Membrane</keyword>
<name>A0A3N4LYR0_9PEZI</name>
<evidence type="ECO:0000313" key="4">
    <source>
        <dbReference type="Proteomes" id="UP000267821"/>
    </source>
</evidence>
<dbReference type="Proteomes" id="UP000267821">
    <property type="component" value="Unassembled WGS sequence"/>
</dbReference>
<reference evidence="3 4" key="1">
    <citation type="journal article" date="2018" name="Nat. Ecol. Evol.">
        <title>Pezizomycetes genomes reveal the molecular basis of ectomycorrhizal truffle lifestyle.</title>
        <authorList>
            <person name="Murat C."/>
            <person name="Payen T."/>
            <person name="Noel B."/>
            <person name="Kuo A."/>
            <person name="Morin E."/>
            <person name="Chen J."/>
            <person name="Kohler A."/>
            <person name="Krizsan K."/>
            <person name="Balestrini R."/>
            <person name="Da Silva C."/>
            <person name="Montanini B."/>
            <person name="Hainaut M."/>
            <person name="Levati E."/>
            <person name="Barry K.W."/>
            <person name="Belfiori B."/>
            <person name="Cichocki N."/>
            <person name="Clum A."/>
            <person name="Dockter R.B."/>
            <person name="Fauchery L."/>
            <person name="Guy J."/>
            <person name="Iotti M."/>
            <person name="Le Tacon F."/>
            <person name="Lindquist E.A."/>
            <person name="Lipzen A."/>
            <person name="Malagnac F."/>
            <person name="Mello A."/>
            <person name="Molinier V."/>
            <person name="Miyauchi S."/>
            <person name="Poulain J."/>
            <person name="Riccioni C."/>
            <person name="Rubini A."/>
            <person name="Sitrit Y."/>
            <person name="Splivallo R."/>
            <person name="Traeger S."/>
            <person name="Wang M."/>
            <person name="Zifcakova L."/>
            <person name="Wipf D."/>
            <person name="Zambonelli A."/>
            <person name="Paolocci F."/>
            <person name="Nowrousian M."/>
            <person name="Ottonello S."/>
            <person name="Baldrian P."/>
            <person name="Spatafora J.W."/>
            <person name="Henrissat B."/>
            <person name="Nagy L.G."/>
            <person name="Aury J.M."/>
            <person name="Wincker P."/>
            <person name="Grigoriev I.V."/>
            <person name="Bonfante P."/>
            <person name="Martin F.M."/>
        </authorList>
    </citation>
    <scope>NUCLEOTIDE SEQUENCE [LARGE SCALE GENOMIC DNA]</scope>
    <source>
        <strain evidence="3 4">ATCC MYA-4762</strain>
    </source>
</reference>